<comment type="pathway">
    <text evidence="1">Pyrimidine metabolism; UMP biosynthesis via de novo pathway; UMP from orotate: step 2/2.</text>
</comment>
<evidence type="ECO:0000256" key="5">
    <source>
        <dbReference type="ARBA" id="ARBA00022975"/>
    </source>
</evidence>
<dbReference type="SMART" id="SM00934">
    <property type="entry name" value="OMPdecase"/>
    <property type="match status" value="1"/>
</dbReference>
<dbReference type="EC" id="4.1.1.23" evidence="2"/>
<dbReference type="GO" id="GO:0044205">
    <property type="term" value="P:'de novo' UMP biosynthetic process"/>
    <property type="evidence" value="ECO:0007669"/>
    <property type="project" value="UniProtKB-UniPathway"/>
</dbReference>
<accession>X1PM32</accession>
<dbReference type="GO" id="GO:0004590">
    <property type="term" value="F:orotidine-5'-phosphate decarboxylase activity"/>
    <property type="evidence" value="ECO:0007669"/>
    <property type="project" value="UniProtKB-EC"/>
</dbReference>
<comment type="caution">
    <text evidence="9">The sequence shown here is derived from an EMBL/GenBank/DDBJ whole genome shotgun (WGS) entry which is preliminary data.</text>
</comment>
<dbReference type="UniPathway" id="UPA00070">
    <property type="reaction ID" value="UER00120"/>
</dbReference>
<evidence type="ECO:0000256" key="6">
    <source>
        <dbReference type="ARBA" id="ARBA00023239"/>
    </source>
</evidence>
<evidence type="ECO:0000256" key="3">
    <source>
        <dbReference type="ARBA" id="ARBA00021923"/>
    </source>
</evidence>
<dbReference type="Gene3D" id="3.20.20.70">
    <property type="entry name" value="Aldolase class I"/>
    <property type="match status" value="1"/>
</dbReference>
<dbReference type="EMBL" id="BARV01029318">
    <property type="protein sequence ID" value="GAI43571.1"/>
    <property type="molecule type" value="Genomic_DNA"/>
</dbReference>
<dbReference type="InterPro" id="IPR018089">
    <property type="entry name" value="OMPdecase_AS"/>
</dbReference>
<dbReference type="PANTHER" id="PTHR32119">
    <property type="entry name" value="OROTIDINE 5'-PHOSPHATE DECARBOXYLASE"/>
    <property type="match status" value="1"/>
</dbReference>
<dbReference type="PANTHER" id="PTHR32119:SF2">
    <property type="entry name" value="OROTIDINE 5'-PHOSPHATE DECARBOXYLASE"/>
    <property type="match status" value="1"/>
</dbReference>
<keyword evidence="6" id="KW-0456">Lyase</keyword>
<feature type="non-terminal residue" evidence="9">
    <location>
        <position position="1"/>
    </location>
</feature>
<dbReference type="InterPro" id="IPR001754">
    <property type="entry name" value="OMPdeCOase_dom"/>
</dbReference>
<sequence>STVKIGLELIYSVGLGIVDTIKSFGYKVMLDAKLLDIPNTVSGAAAAIGKLGVSAVTLHTLGGKQMLISTREVMEKQAKLEAKLKPLLFGVTILTSLDDADLKALGFKGDFFQSVLNLSKIAVESGMDGIVCSPNEVKPVREKYGTGFYIATPGIRLPEDAAGDQKRINTPEEAMSRGADFLIVGRSITTREDVGGTIDLYLEKIERTLGHA</sequence>
<dbReference type="AlphaFoldDB" id="X1PM32"/>
<dbReference type="NCBIfam" id="TIGR01740">
    <property type="entry name" value="pyrF"/>
    <property type="match status" value="1"/>
</dbReference>
<evidence type="ECO:0000259" key="8">
    <source>
        <dbReference type="SMART" id="SM00934"/>
    </source>
</evidence>
<keyword evidence="4" id="KW-0210">Decarboxylase</keyword>
<dbReference type="Pfam" id="PF00215">
    <property type="entry name" value="OMPdecase"/>
    <property type="match status" value="1"/>
</dbReference>
<gene>
    <name evidence="9" type="ORF">S06H3_46769</name>
</gene>
<name>X1PM32_9ZZZZ</name>
<dbReference type="GO" id="GO:0006207">
    <property type="term" value="P:'de novo' pyrimidine nucleobase biosynthetic process"/>
    <property type="evidence" value="ECO:0007669"/>
    <property type="project" value="InterPro"/>
</dbReference>
<protein>
    <recommendedName>
        <fullName evidence="3">Orotidine 5'-phosphate decarboxylase</fullName>
        <ecNumber evidence="2">4.1.1.23</ecNumber>
    </recommendedName>
    <alternativeName>
        <fullName evidence="7">OMP decarboxylase</fullName>
    </alternativeName>
</protein>
<keyword evidence="5" id="KW-0665">Pyrimidine biosynthesis</keyword>
<proteinExistence type="predicted"/>
<evidence type="ECO:0000256" key="4">
    <source>
        <dbReference type="ARBA" id="ARBA00022793"/>
    </source>
</evidence>
<dbReference type="NCBIfam" id="NF001273">
    <property type="entry name" value="PRK00230.1"/>
    <property type="match status" value="1"/>
</dbReference>
<evidence type="ECO:0000313" key="9">
    <source>
        <dbReference type="EMBL" id="GAI43571.1"/>
    </source>
</evidence>
<organism evidence="9">
    <name type="scientific">marine sediment metagenome</name>
    <dbReference type="NCBI Taxonomy" id="412755"/>
    <lineage>
        <taxon>unclassified sequences</taxon>
        <taxon>metagenomes</taxon>
        <taxon>ecological metagenomes</taxon>
    </lineage>
</organism>
<dbReference type="CDD" id="cd04725">
    <property type="entry name" value="OMP_decarboxylase_like"/>
    <property type="match status" value="1"/>
</dbReference>
<dbReference type="GO" id="GO:0005829">
    <property type="term" value="C:cytosol"/>
    <property type="evidence" value="ECO:0007669"/>
    <property type="project" value="TreeGrafter"/>
</dbReference>
<dbReference type="InterPro" id="IPR013785">
    <property type="entry name" value="Aldolase_TIM"/>
</dbReference>
<evidence type="ECO:0000256" key="1">
    <source>
        <dbReference type="ARBA" id="ARBA00004861"/>
    </source>
</evidence>
<dbReference type="InterPro" id="IPR011060">
    <property type="entry name" value="RibuloseP-bd_barrel"/>
</dbReference>
<feature type="domain" description="Orotidine 5'-phosphate decarboxylase" evidence="8">
    <location>
        <begin position="1"/>
        <end position="201"/>
    </location>
</feature>
<dbReference type="SUPFAM" id="SSF51366">
    <property type="entry name" value="Ribulose-phoshate binding barrel"/>
    <property type="match status" value="1"/>
</dbReference>
<dbReference type="PROSITE" id="PS00156">
    <property type="entry name" value="OMPDECASE"/>
    <property type="match status" value="1"/>
</dbReference>
<evidence type="ECO:0000256" key="2">
    <source>
        <dbReference type="ARBA" id="ARBA00012321"/>
    </source>
</evidence>
<reference evidence="9" key="1">
    <citation type="journal article" date="2014" name="Front. Microbiol.">
        <title>High frequency of phylogenetically diverse reductive dehalogenase-homologous genes in deep subseafloor sedimentary metagenomes.</title>
        <authorList>
            <person name="Kawai M."/>
            <person name="Futagami T."/>
            <person name="Toyoda A."/>
            <person name="Takaki Y."/>
            <person name="Nishi S."/>
            <person name="Hori S."/>
            <person name="Arai W."/>
            <person name="Tsubouchi T."/>
            <person name="Morono Y."/>
            <person name="Uchiyama I."/>
            <person name="Ito T."/>
            <person name="Fujiyama A."/>
            <person name="Inagaki F."/>
            <person name="Takami H."/>
        </authorList>
    </citation>
    <scope>NUCLEOTIDE SEQUENCE</scope>
    <source>
        <strain evidence="9">Expedition CK06-06</strain>
    </source>
</reference>
<evidence type="ECO:0000256" key="7">
    <source>
        <dbReference type="ARBA" id="ARBA00033428"/>
    </source>
</evidence>
<dbReference type="InterPro" id="IPR014732">
    <property type="entry name" value="OMPdecase"/>
</dbReference>